<keyword evidence="6" id="KW-0472">Membrane</keyword>
<dbReference type="AlphaFoldDB" id="A0AAD5CWI9"/>
<dbReference type="Proteomes" id="UP001206925">
    <property type="component" value="Unassembled WGS sequence"/>
</dbReference>
<dbReference type="EMBL" id="JAMZMK010006388">
    <property type="protein sequence ID" value="KAI7749294.1"/>
    <property type="molecule type" value="Genomic_DNA"/>
</dbReference>
<keyword evidence="4" id="KW-0611">Plant defense</keyword>
<evidence type="ECO:0000256" key="3">
    <source>
        <dbReference type="ARBA" id="ARBA00022692"/>
    </source>
</evidence>
<evidence type="ECO:0000313" key="8">
    <source>
        <dbReference type="EMBL" id="KAI7749294.1"/>
    </source>
</evidence>
<dbReference type="GO" id="GO:0016020">
    <property type="term" value="C:membrane"/>
    <property type="evidence" value="ECO:0007669"/>
    <property type="project" value="UniProtKB-SubCell"/>
</dbReference>
<evidence type="ECO:0000256" key="4">
    <source>
        <dbReference type="ARBA" id="ARBA00022821"/>
    </source>
</evidence>
<protein>
    <submittedName>
        <fullName evidence="8">Uncharacterized protein</fullName>
    </submittedName>
</protein>
<dbReference type="InterPro" id="IPR004326">
    <property type="entry name" value="Mlo"/>
</dbReference>
<sequence>DYEPFVSYEGLEQLHRFIFVIAITHIHSWRKWEDETQVDRHDVLTEISRNKTMRGQSTIAKFHSSNSFVVNSFSSWMVILSQFA</sequence>
<keyword evidence="9" id="KW-1185">Reference proteome</keyword>
<evidence type="ECO:0000256" key="5">
    <source>
        <dbReference type="ARBA" id="ARBA00022989"/>
    </source>
</evidence>
<accession>A0AAD5CWI9</accession>
<proteinExistence type="inferred from homology"/>
<evidence type="ECO:0000256" key="6">
    <source>
        <dbReference type="ARBA" id="ARBA00023136"/>
    </source>
</evidence>
<keyword evidence="7" id="KW-0568">Pathogenesis-related protein</keyword>
<dbReference type="GO" id="GO:0006952">
    <property type="term" value="P:defense response"/>
    <property type="evidence" value="ECO:0007669"/>
    <property type="project" value="UniProtKB-KW"/>
</dbReference>
<gene>
    <name evidence="8" type="ORF">M8C21_023629</name>
</gene>
<name>A0AAD5CWI9_AMBAR</name>
<feature type="non-terminal residue" evidence="8">
    <location>
        <position position="84"/>
    </location>
</feature>
<evidence type="ECO:0000256" key="1">
    <source>
        <dbReference type="ARBA" id="ARBA00004141"/>
    </source>
</evidence>
<feature type="non-terminal residue" evidence="8">
    <location>
        <position position="1"/>
    </location>
</feature>
<comment type="caution">
    <text evidence="8">The sequence shown here is derived from an EMBL/GenBank/DDBJ whole genome shotgun (WGS) entry which is preliminary data.</text>
</comment>
<dbReference type="Pfam" id="PF03094">
    <property type="entry name" value="Mlo"/>
    <property type="match status" value="1"/>
</dbReference>
<evidence type="ECO:0000256" key="7">
    <source>
        <dbReference type="ARBA" id="ARBA00023265"/>
    </source>
</evidence>
<organism evidence="8 9">
    <name type="scientific">Ambrosia artemisiifolia</name>
    <name type="common">Common ragweed</name>
    <dbReference type="NCBI Taxonomy" id="4212"/>
    <lineage>
        <taxon>Eukaryota</taxon>
        <taxon>Viridiplantae</taxon>
        <taxon>Streptophyta</taxon>
        <taxon>Embryophyta</taxon>
        <taxon>Tracheophyta</taxon>
        <taxon>Spermatophyta</taxon>
        <taxon>Magnoliopsida</taxon>
        <taxon>eudicotyledons</taxon>
        <taxon>Gunneridae</taxon>
        <taxon>Pentapetalae</taxon>
        <taxon>asterids</taxon>
        <taxon>campanulids</taxon>
        <taxon>Asterales</taxon>
        <taxon>Asteraceae</taxon>
        <taxon>Asteroideae</taxon>
        <taxon>Heliantheae alliance</taxon>
        <taxon>Heliantheae</taxon>
        <taxon>Ambrosia</taxon>
    </lineage>
</organism>
<keyword evidence="3" id="KW-0812">Transmembrane</keyword>
<comment type="subcellular location">
    <subcellularLocation>
        <location evidence="1">Membrane</location>
        <topology evidence="1">Multi-pass membrane protein</topology>
    </subcellularLocation>
</comment>
<evidence type="ECO:0000256" key="2">
    <source>
        <dbReference type="ARBA" id="ARBA00006574"/>
    </source>
</evidence>
<keyword evidence="5" id="KW-1133">Transmembrane helix</keyword>
<evidence type="ECO:0000313" key="9">
    <source>
        <dbReference type="Proteomes" id="UP001206925"/>
    </source>
</evidence>
<reference evidence="8" key="1">
    <citation type="submission" date="2022-06" db="EMBL/GenBank/DDBJ databases">
        <title>Uncovering the hologenomic basis of an extraordinary plant invasion.</title>
        <authorList>
            <person name="Bieker V.C."/>
            <person name="Martin M.D."/>
            <person name="Gilbert T."/>
            <person name="Hodgins K."/>
            <person name="Battlay P."/>
            <person name="Petersen B."/>
            <person name="Wilson J."/>
        </authorList>
    </citation>
    <scope>NUCLEOTIDE SEQUENCE</scope>
    <source>
        <strain evidence="8">AA19_3_7</strain>
        <tissue evidence="8">Leaf</tissue>
    </source>
</reference>
<comment type="similarity">
    <text evidence="2">Belongs to the MLO family.</text>
</comment>